<dbReference type="EMBL" id="CP050485">
    <property type="protein sequence ID" value="QOG27853.1"/>
    <property type="molecule type" value="Genomic_DNA"/>
</dbReference>
<dbReference type="GO" id="GO:0005840">
    <property type="term" value="C:ribosome"/>
    <property type="evidence" value="ECO:0007669"/>
    <property type="project" value="UniProtKB-KW"/>
</dbReference>
<organism evidence="9 17">
    <name type="scientific">Enterococcus gallinarum</name>
    <dbReference type="NCBI Taxonomy" id="1353"/>
    <lineage>
        <taxon>Bacteria</taxon>
        <taxon>Bacillati</taxon>
        <taxon>Bacillota</taxon>
        <taxon>Bacilli</taxon>
        <taxon>Lactobacillales</taxon>
        <taxon>Enterococcaceae</taxon>
        <taxon>Enterococcus</taxon>
    </lineage>
</organism>
<dbReference type="Proteomes" id="UP000516696">
    <property type="component" value="Chromosome"/>
</dbReference>
<dbReference type="SUPFAM" id="SSF118010">
    <property type="entry name" value="TM1457-like"/>
    <property type="match status" value="1"/>
</dbReference>
<keyword evidence="3" id="KW-0378">Hydrolase</keyword>
<dbReference type="PANTHER" id="PTHR39178">
    <property type="entry name" value="HYPOTHETICAL RIBOSOME-ASSOCIATED PROTEIN"/>
    <property type="match status" value="1"/>
</dbReference>
<reference evidence="7 16" key="4">
    <citation type="submission" date="2020-06" db="EMBL/GenBank/DDBJ databases">
        <title>Crossreactivity between MHC class I-restricted antigens from cancer cells and an enterococcal bacteriophage.</title>
        <authorList>
            <person name="Fluckiger A."/>
            <person name="Daillere R."/>
            <person name="Sassi M."/>
            <person name="Cattoir V."/>
            <person name="Kroemer G."/>
            <person name="Zitvogel L."/>
        </authorList>
    </citation>
    <scope>NUCLEOTIDE SEQUENCE [LARGE SCALE GENOMIC DNA]</scope>
    <source>
        <strain evidence="7 16">EG4</strain>
    </source>
</reference>
<keyword evidence="1" id="KW-0690">Ribosome biogenesis</keyword>
<evidence type="ECO:0000313" key="9">
    <source>
        <dbReference type="EMBL" id="MDT2688750.1"/>
    </source>
</evidence>
<evidence type="ECO:0000256" key="4">
    <source>
        <dbReference type="ARBA" id="ARBA00022807"/>
    </source>
</evidence>
<keyword evidence="12" id="KW-0689">Ribosomal protein</keyword>
<reference evidence="12 13" key="1">
    <citation type="submission" date="2018-06" db="EMBL/GenBank/DDBJ databases">
        <authorList>
            <consortium name="Pathogen Informatics"/>
            <person name="Doyle S."/>
        </authorList>
    </citation>
    <scope>NUCLEOTIDE SEQUENCE [LARGE SCALE GENOMIC DNA]</scope>
    <source>
        <strain evidence="12 13">NCTC12360</strain>
    </source>
</reference>
<dbReference type="GO" id="GO:0008234">
    <property type="term" value="F:cysteine-type peptidase activity"/>
    <property type="evidence" value="ECO:0007669"/>
    <property type="project" value="UniProtKB-KW"/>
</dbReference>
<evidence type="ECO:0000313" key="15">
    <source>
        <dbReference type="Proteomes" id="UP000516696"/>
    </source>
</evidence>
<evidence type="ECO:0000256" key="6">
    <source>
        <dbReference type="ARBA" id="ARBA00044538"/>
    </source>
</evidence>
<dbReference type="Pfam" id="PF04327">
    <property type="entry name" value="Peptidase_Prp"/>
    <property type="match status" value="1"/>
</dbReference>
<evidence type="ECO:0000256" key="3">
    <source>
        <dbReference type="ARBA" id="ARBA00022801"/>
    </source>
</evidence>
<dbReference type="EMBL" id="WVTI01000006">
    <property type="protein sequence ID" value="MXS26155.1"/>
    <property type="molecule type" value="Genomic_DNA"/>
</dbReference>
<evidence type="ECO:0000313" key="11">
    <source>
        <dbReference type="EMBL" id="QOG27853.1"/>
    </source>
</evidence>
<gene>
    <name evidence="11" type="ORF">EGM181_11565</name>
    <name evidence="10" type="ORF">GTI89_08795</name>
    <name evidence="7" type="ORF">HWH42_15905</name>
    <name evidence="12" type="ORF">NCTC12360_00196</name>
    <name evidence="9" type="ORF">P7E30_00835</name>
    <name evidence="8" type="ORF">QRX88_03940</name>
</gene>
<protein>
    <recommendedName>
        <fullName evidence="6">Ribosomal processing cysteine protease Prp</fullName>
    </recommendedName>
</protein>
<dbReference type="EMBL" id="JASUBT010000002">
    <property type="protein sequence ID" value="MDL4934870.1"/>
    <property type="molecule type" value="Genomic_DNA"/>
</dbReference>
<evidence type="ECO:0000256" key="5">
    <source>
        <dbReference type="ARBA" id="ARBA00044503"/>
    </source>
</evidence>
<dbReference type="Gene3D" id="3.30.70.1490">
    <property type="entry name" value="Cysteine protease Prp"/>
    <property type="match status" value="1"/>
</dbReference>
<evidence type="ECO:0000313" key="17">
    <source>
        <dbReference type="Proteomes" id="UP001183682"/>
    </source>
</evidence>
<reference evidence="11 15" key="3">
    <citation type="submission" date="2020-03" db="EMBL/GenBank/DDBJ databases">
        <title>Characterization of ganglioside-mimicking enterococci.</title>
        <authorList>
            <person name="Patry R.T."/>
            <person name="Nothaft H."/>
            <person name="Bridger R."/>
            <person name="Shajahan A."/>
            <person name="Huynh S."/>
            <person name="Sanchez S."/>
            <person name="Azadi P."/>
            <person name="Cooper K."/>
            <person name="Miller W.G."/>
            <person name="Parker C.T."/>
            <person name="Wells L."/>
            <person name="Szymanski C.M."/>
        </authorList>
    </citation>
    <scope>NUCLEOTIDE SEQUENCE [LARGE SCALE GENOMIC DNA]</scope>
    <source>
        <strain evidence="11 15">EGM181</strain>
    </source>
</reference>
<dbReference type="EMBL" id="JABXJK010000078">
    <property type="protein sequence ID" value="MBA0974055.1"/>
    <property type="molecule type" value="Genomic_DNA"/>
</dbReference>
<reference evidence="9" key="5">
    <citation type="submission" date="2023-03" db="EMBL/GenBank/DDBJ databases">
        <authorList>
            <person name="Shen W."/>
            <person name="Cai J."/>
        </authorList>
    </citation>
    <scope>NUCLEOTIDE SEQUENCE</scope>
    <source>
        <strain evidence="9">K69-2</strain>
    </source>
</reference>
<keyword evidence="2 9" id="KW-0645">Protease</keyword>
<name>A0A1L8TUG1_ENTGA</name>
<evidence type="ECO:0000313" key="14">
    <source>
        <dbReference type="Proteomes" id="UP000439965"/>
    </source>
</evidence>
<dbReference type="Proteomes" id="UP000439965">
    <property type="component" value="Unassembled WGS sequence"/>
</dbReference>
<accession>A0A1L8TUG1</accession>
<evidence type="ECO:0000313" key="7">
    <source>
        <dbReference type="EMBL" id="MBA0974055.1"/>
    </source>
</evidence>
<dbReference type="OrthoDB" id="48998at2"/>
<dbReference type="Proteomes" id="UP000254807">
    <property type="component" value="Unassembled WGS sequence"/>
</dbReference>
<reference evidence="8 18" key="6">
    <citation type="submission" date="2023-06" db="EMBL/GenBank/DDBJ databases">
        <title>Acute promotion of culturable opportunistic pathogens and persistent increase of antibiotic resistance following antibiotic exposure in mouse gut microbiota.</title>
        <authorList>
            <person name="Li L."/>
            <person name="Wang B."/>
            <person name="Sun Y."/>
            <person name="Wang M."/>
            <person name="Xu H."/>
        </authorList>
    </citation>
    <scope>NUCLEOTIDE SEQUENCE [LARGE SCALE GENOMIC DNA]</scope>
    <source>
        <strain evidence="8 18">CRI2_2</strain>
    </source>
</reference>
<evidence type="ECO:0000256" key="2">
    <source>
        <dbReference type="ARBA" id="ARBA00022670"/>
    </source>
</evidence>
<dbReference type="InterPro" id="IPR036764">
    <property type="entry name" value="Peptidase_Prp_sf"/>
</dbReference>
<keyword evidence="12" id="KW-0687">Ribonucleoprotein</keyword>
<comment type="similarity">
    <text evidence="5">Belongs to the Prp family.</text>
</comment>
<evidence type="ECO:0000313" key="16">
    <source>
        <dbReference type="Proteomes" id="UP000571857"/>
    </source>
</evidence>
<sequence length="114" mass="12279">MIKGTFKRNDSGRIVSFELTGHAQAGEYGKDIVCAAASALAISAVNGIDALAGVTPIVEANNEEGGYLLVKLVPRLTQEQSNISQILLENLLIGLQSVQEEYSDYIQIKTIKEN</sequence>
<dbReference type="RefSeq" id="WP_003126178.1">
    <property type="nucleotide sequence ID" value="NZ_BSYC01000001.1"/>
</dbReference>
<reference evidence="10 14" key="2">
    <citation type="submission" date="2019-04" db="EMBL/GenBank/DDBJ databases">
        <title>Step-wise assembly of the neonatal virome modulated by breast feeding.</title>
        <authorList>
            <person name="Liang G."/>
            <person name="Bushman F."/>
        </authorList>
    </citation>
    <scope>NUCLEOTIDE SEQUENCE [LARGE SCALE GENOMIC DNA]</scope>
    <source>
        <strain evidence="10 14">E3404</strain>
    </source>
</reference>
<evidence type="ECO:0000313" key="12">
    <source>
        <dbReference type="EMBL" id="STD81780.1"/>
    </source>
</evidence>
<keyword evidence="4" id="KW-0788">Thiol protease</keyword>
<dbReference type="EMBL" id="UFYW01000001">
    <property type="protein sequence ID" value="STD81780.1"/>
    <property type="molecule type" value="Genomic_DNA"/>
</dbReference>
<dbReference type="Proteomes" id="UP000571857">
    <property type="component" value="Unassembled WGS sequence"/>
</dbReference>
<dbReference type="GO" id="GO:0006508">
    <property type="term" value="P:proteolysis"/>
    <property type="evidence" value="ECO:0007669"/>
    <property type="project" value="UniProtKB-KW"/>
</dbReference>
<dbReference type="EMBL" id="JARPZN010000001">
    <property type="protein sequence ID" value="MDT2688750.1"/>
    <property type="molecule type" value="Genomic_DNA"/>
</dbReference>
<evidence type="ECO:0000313" key="8">
    <source>
        <dbReference type="EMBL" id="MDL4934870.1"/>
    </source>
</evidence>
<evidence type="ECO:0000313" key="13">
    <source>
        <dbReference type="Proteomes" id="UP000254807"/>
    </source>
</evidence>
<dbReference type="InterPro" id="IPR007422">
    <property type="entry name" value="Peptidase_Prp"/>
</dbReference>
<proteinExistence type="inferred from homology"/>
<evidence type="ECO:0000313" key="18">
    <source>
        <dbReference type="Proteomes" id="UP001241571"/>
    </source>
</evidence>
<dbReference type="CDD" id="cd16332">
    <property type="entry name" value="Prp-like"/>
    <property type="match status" value="1"/>
</dbReference>
<dbReference type="Proteomes" id="UP001241571">
    <property type="component" value="Unassembled WGS sequence"/>
</dbReference>
<dbReference type="GeneID" id="93224642"/>
<evidence type="ECO:0000256" key="1">
    <source>
        <dbReference type="ARBA" id="ARBA00022517"/>
    </source>
</evidence>
<dbReference type="GO" id="GO:0042254">
    <property type="term" value="P:ribosome biogenesis"/>
    <property type="evidence" value="ECO:0007669"/>
    <property type="project" value="UniProtKB-KW"/>
</dbReference>
<dbReference type="Proteomes" id="UP001183682">
    <property type="component" value="Unassembled WGS sequence"/>
</dbReference>
<dbReference type="AlphaFoldDB" id="A0A1L8TUG1"/>
<evidence type="ECO:0000313" key="10">
    <source>
        <dbReference type="EMBL" id="MXS26155.1"/>
    </source>
</evidence>
<keyword evidence="13" id="KW-1185">Reference proteome</keyword>
<dbReference type="PANTHER" id="PTHR39178:SF1">
    <property type="entry name" value="RIBOSOMAL-PROCESSING CYSTEINE PROTEASE PRP"/>
    <property type="match status" value="1"/>
</dbReference>